<protein>
    <submittedName>
        <fullName evidence="1">Uncharacterized protein</fullName>
    </submittedName>
</protein>
<evidence type="ECO:0000313" key="2">
    <source>
        <dbReference type="Proteomes" id="UP000242502"/>
    </source>
</evidence>
<dbReference type="EMBL" id="MDLC01000081">
    <property type="protein sequence ID" value="ODS22438.1"/>
    <property type="molecule type" value="Genomic_DNA"/>
</dbReference>
<sequence length="466" mass="51494">MLWLLYFTAIFAVVVQGQELQSDTNYYYTVNSFKTQESFSFSCYNSTCNIFSSPPGAGCDEKFITNIGTVAENETKLLTSNFVFGGGFCSDNQVGVFYSDDYNNILAQLPRATEGGTKFHMSIYGFDEPSHYQCSFSALSFTANVEFSLDTNAAKQNVSVSRFLSHQINITVDATAPKLIKVVSDYSIIVSCVANISPDRLVTFQPISSEPLFTTSSLGSFVSVVLSDCATNALVTDFDRVRVTIGFYEDYGCVGTPVESDEIIAYTTNIFCSVLVEPLDDQICVSMGNQYENSYLANVGIPESKFTVRLANYPKLFNAAFFSFSLATCTFQNSDDRGLQTISLQWLYSGVLSDKISVFPSYINFQDVEWATCDKPILVMISDLRGLEAFVSAYQPEELWEPFFKAENTIPAHSLTPATTTSNAYPLTPAATSNAYPLTPAYPANFPSFRLKTFALVLYCCVLLCN</sequence>
<proteinExistence type="predicted"/>
<comment type="caution">
    <text evidence="1">The sequence shown here is derived from an EMBL/GenBank/DDBJ whole genome shotgun (WGS) entry which is preliminary data.</text>
</comment>
<evidence type="ECO:0000313" key="1">
    <source>
        <dbReference type="EMBL" id="ODS22438.1"/>
    </source>
</evidence>
<dbReference type="AlphaFoldDB" id="A0A1D2QLJ4"/>
<gene>
    <name evidence="1" type="ORF">AB835_14175</name>
</gene>
<reference evidence="1 2" key="1">
    <citation type="journal article" date="2016" name="Appl. Environ. Microbiol.">
        <title>Lack of Overt Genome Reduction in the Bryostatin-Producing Bryozoan Symbiont "Candidatus Endobugula sertula".</title>
        <authorList>
            <person name="Miller I.J."/>
            <person name="Vanee N."/>
            <person name="Fong S.S."/>
            <person name="Lim-Fong G.E."/>
            <person name="Kwan J.C."/>
        </authorList>
    </citation>
    <scope>NUCLEOTIDE SEQUENCE [LARGE SCALE GENOMIC DNA]</scope>
    <source>
        <strain evidence="1">AB1-4</strain>
    </source>
</reference>
<dbReference type="Proteomes" id="UP000242502">
    <property type="component" value="Unassembled WGS sequence"/>
</dbReference>
<name>A0A1D2QLJ4_9GAMM</name>
<organism evidence="1 2">
    <name type="scientific">Candidatus Endobugula sertula</name>
    <name type="common">Bugula neritina bacterial symbiont</name>
    <dbReference type="NCBI Taxonomy" id="62101"/>
    <lineage>
        <taxon>Bacteria</taxon>
        <taxon>Pseudomonadati</taxon>
        <taxon>Pseudomonadota</taxon>
        <taxon>Gammaproteobacteria</taxon>
        <taxon>Cellvibrionales</taxon>
        <taxon>Cellvibrionaceae</taxon>
        <taxon>Candidatus Endobugula</taxon>
    </lineage>
</organism>
<accession>A0A1D2QLJ4</accession>